<proteinExistence type="predicted"/>
<dbReference type="InterPro" id="IPR038474">
    <property type="entry name" value="Polyketide_synth_cyclase_sf"/>
</dbReference>
<evidence type="ECO:0000313" key="2">
    <source>
        <dbReference type="Proteomes" id="UP000215199"/>
    </source>
</evidence>
<dbReference type="SUPFAM" id="SSF54909">
    <property type="entry name" value="Dimeric alpha+beta barrel"/>
    <property type="match status" value="1"/>
</dbReference>
<gene>
    <name evidence="1" type="ORF">CF165_09740</name>
</gene>
<accession>A0A229TFT1</accession>
<organism evidence="1 2">
    <name type="scientific">Amycolatopsis vastitatis</name>
    <dbReference type="NCBI Taxonomy" id="1905142"/>
    <lineage>
        <taxon>Bacteria</taxon>
        <taxon>Bacillati</taxon>
        <taxon>Actinomycetota</taxon>
        <taxon>Actinomycetes</taxon>
        <taxon>Pseudonocardiales</taxon>
        <taxon>Pseudonocardiaceae</taxon>
        <taxon>Amycolatopsis</taxon>
    </lineage>
</organism>
<dbReference type="OrthoDB" id="4147507at2"/>
<reference evidence="2" key="1">
    <citation type="submission" date="2017-07" db="EMBL/GenBank/DDBJ databases">
        <title>Comparative genome mining reveals phylogenetic distribution patterns of secondary metabolites in Amycolatopsis.</title>
        <authorList>
            <person name="Adamek M."/>
            <person name="Alanjary M."/>
            <person name="Sales-Ortells H."/>
            <person name="Goodfellow M."/>
            <person name="Bull A.T."/>
            <person name="Kalinowski J."/>
            <person name="Ziemert N."/>
        </authorList>
    </citation>
    <scope>NUCLEOTIDE SEQUENCE [LARGE SCALE GENOMIC DNA]</scope>
    <source>
        <strain evidence="2">H5</strain>
    </source>
</reference>
<keyword evidence="2" id="KW-1185">Reference proteome</keyword>
<dbReference type="RefSeq" id="WP_093947097.1">
    <property type="nucleotide sequence ID" value="NZ_NMUL01000007.1"/>
</dbReference>
<protein>
    <submittedName>
        <fullName evidence="1">TcmI family type II polyketide cyclase</fullName>
    </submittedName>
</protein>
<dbReference type="Proteomes" id="UP000215199">
    <property type="component" value="Unassembled WGS sequence"/>
</dbReference>
<evidence type="ECO:0000313" key="1">
    <source>
        <dbReference type="EMBL" id="OXM69774.1"/>
    </source>
</evidence>
<sequence length="105" mass="12120">MHRSLIVARFDPRDSEAVAEIFAESDRTELPHLLGASSRTLFRFHGLYLHLIEAEHEIGQGVNEMREHPLFADIDKRLRGYIRPYAPNWKSPADALATPFYTWEG</sequence>
<dbReference type="InterPro" id="IPR011008">
    <property type="entry name" value="Dimeric_a/b-barrel"/>
</dbReference>
<dbReference type="GO" id="GO:0030639">
    <property type="term" value="P:polyketide biosynthetic process"/>
    <property type="evidence" value="ECO:0007669"/>
    <property type="project" value="InterPro"/>
</dbReference>
<dbReference type="EMBL" id="NMUL01000007">
    <property type="protein sequence ID" value="OXM69774.1"/>
    <property type="molecule type" value="Genomic_DNA"/>
</dbReference>
<dbReference type="AlphaFoldDB" id="A0A229TFT1"/>
<dbReference type="InterPro" id="IPR006765">
    <property type="entry name" value="Polyketide_synth_cyclase"/>
</dbReference>
<comment type="caution">
    <text evidence="1">The sequence shown here is derived from an EMBL/GenBank/DDBJ whole genome shotgun (WGS) entry which is preliminary data.</text>
</comment>
<dbReference type="Pfam" id="PF04673">
    <property type="entry name" value="Cyclase_polyket"/>
    <property type="match status" value="1"/>
</dbReference>
<name>A0A229TFT1_9PSEU</name>
<dbReference type="Gene3D" id="3.30.70.1090">
    <property type="entry name" value="Dimeric alpha+beta barrel"/>
    <property type="match status" value="1"/>
</dbReference>